<dbReference type="AlphaFoldDB" id="M9LA24"/>
<evidence type="ECO:0000256" key="1">
    <source>
        <dbReference type="SAM" id="SignalP"/>
    </source>
</evidence>
<keyword evidence="1" id="KW-0732">Signal</keyword>
<name>M9LA24_PAEPP</name>
<feature type="signal peptide" evidence="1">
    <location>
        <begin position="1"/>
        <end position="25"/>
    </location>
</feature>
<dbReference type="Proteomes" id="UP000029453">
    <property type="component" value="Unassembled WGS sequence"/>
</dbReference>
<comment type="caution">
    <text evidence="2">The sequence shown here is derived from an EMBL/GenBank/DDBJ whole genome shotgun (WGS) entry which is preliminary data.</text>
</comment>
<sequence>MKSKNLFVLSMTIVSMLVFSQSVFATKIHQSKDGTTTVDTSNNGSAKNNPTSVTCESRCKIIVKP</sequence>
<evidence type="ECO:0000313" key="2">
    <source>
        <dbReference type="EMBL" id="GAC42412.1"/>
    </source>
</evidence>
<reference evidence="2 3" key="1">
    <citation type="submission" date="2012-10" db="EMBL/GenBank/DDBJ databases">
        <title>Draft Genome Sequence of Paenibacillus popilliae ATCC 14706T.</title>
        <authorList>
            <person name="Iiyama K."/>
            <person name="Mori K."/>
            <person name="Mon H."/>
            <person name="Chieda Y."/>
            <person name="Lee J.M."/>
            <person name="Kusakabe T."/>
            <person name="Tashiro K."/>
            <person name="Asano S."/>
            <person name="Yasunaga-Aoki C."/>
            <person name="Shimizu S."/>
        </authorList>
    </citation>
    <scope>NUCLEOTIDE SEQUENCE [LARGE SCALE GENOMIC DNA]</scope>
    <source>
        <strain evidence="2 3">ATCC 14706</strain>
    </source>
</reference>
<dbReference type="RefSeq" id="WP_006285850.1">
    <property type="nucleotide sequence ID" value="NZ_BALG01000096.1"/>
</dbReference>
<gene>
    <name evidence="2" type="ORF">PPOP_1769</name>
</gene>
<protein>
    <submittedName>
        <fullName evidence="2">Uncharacterized protein</fullName>
    </submittedName>
</protein>
<dbReference type="EMBL" id="BALG01000096">
    <property type="protein sequence ID" value="GAC42412.1"/>
    <property type="molecule type" value="Genomic_DNA"/>
</dbReference>
<proteinExistence type="predicted"/>
<accession>M9LA24</accession>
<feature type="chain" id="PRO_5004099976" evidence="1">
    <location>
        <begin position="26"/>
        <end position="65"/>
    </location>
</feature>
<organism evidence="2 3">
    <name type="scientific">Paenibacillus popilliae ATCC 14706</name>
    <dbReference type="NCBI Taxonomy" id="1212764"/>
    <lineage>
        <taxon>Bacteria</taxon>
        <taxon>Bacillati</taxon>
        <taxon>Bacillota</taxon>
        <taxon>Bacilli</taxon>
        <taxon>Bacillales</taxon>
        <taxon>Paenibacillaceae</taxon>
        <taxon>Paenibacillus</taxon>
    </lineage>
</organism>
<evidence type="ECO:0000313" key="3">
    <source>
        <dbReference type="Proteomes" id="UP000029453"/>
    </source>
</evidence>
<keyword evidence="3" id="KW-1185">Reference proteome</keyword>